<keyword evidence="1" id="KW-1133">Transmembrane helix</keyword>
<keyword evidence="1" id="KW-0812">Transmembrane</keyword>
<dbReference type="KEGG" id="nah:F5544_45105"/>
<name>A0A6G9YUD0_9NOCA</name>
<gene>
    <name evidence="2" type="ORF">F5544_45105</name>
</gene>
<accession>A0A6G9YUD0</accession>
<organism evidence="2 3">
    <name type="scientific">Nocardia arthritidis</name>
    <dbReference type="NCBI Taxonomy" id="228602"/>
    <lineage>
        <taxon>Bacteria</taxon>
        <taxon>Bacillati</taxon>
        <taxon>Actinomycetota</taxon>
        <taxon>Actinomycetes</taxon>
        <taxon>Mycobacteriales</taxon>
        <taxon>Nocardiaceae</taxon>
        <taxon>Nocardia</taxon>
    </lineage>
</organism>
<feature type="transmembrane region" description="Helical" evidence="1">
    <location>
        <begin position="21"/>
        <end position="46"/>
    </location>
</feature>
<dbReference type="Proteomes" id="UP000503540">
    <property type="component" value="Chromosome"/>
</dbReference>
<evidence type="ECO:0000256" key="1">
    <source>
        <dbReference type="SAM" id="Phobius"/>
    </source>
</evidence>
<evidence type="ECO:0000313" key="3">
    <source>
        <dbReference type="Proteomes" id="UP000503540"/>
    </source>
</evidence>
<sequence length="212" mass="21709">MSATRPAHHPASKRSTTPGQIARHTAIVLAGAASLTLTVVAGAYVANQMTSTGGLSGAHAAPATPTPREDIVTGPVRIETVLTSERHQLPPPAGPLSTEVAKPTVSQADSPAPRTGGRLGLGAAFVGAQLDPPRTGSYGVTVDTNAFTVLSEMLLPNQVRQRLGVAPDGITKVRTEIDTGRGVVLLTVSDPAIGEQNLCLTRPHGDTARALA</sequence>
<protein>
    <submittedName>
        <fullName evidence="2">Uncharacterized protein</fullName>
    </submittedName>
</protein>
<dbReference type="AlphaFoldDB" id="A0A6G9YUD0"/>
<dbReference type="EMBL" id="CP046172">
    <property type="protein sequence ID" value="QIS16824.1"/>
    <property type="molecule type" value="Genomic_DNA"/>
</dbReference>
<dbReference type="RefSeq" id="WP_167478831.1">
    <property type="nucleotide sequence ID" value="NZ_CP046172.1"/>
</dbReference>
<proteinExistence type="predicted"/>
<evidence type="ECO:0000313" key="2">
    <source>
        <dbReference type="EMBL" id="QIS16824.1"/>
    </source>
</evidence>
<reference evidence="2 3" key="1">
    <citation type="journal article" date="2019" name="ACS Chem. Biol.">
        <title>Identification and Mobilization of a Cryptic Antibiotic Biosynthesis Gene Locus from a Human-Pathogenic Nocardia Isolate.</title>
        <authorList>
            <person name="Herisse M."/>
            <person name="Ishida K."/>
            <person name="Porter J.L."/>
            <person name="Howden B."/>
            <person name="Hertweck C."/>
            <person name="Stinear T.P."/>
            <person name="Pidot S.J."/>
        </authorList>
    </citation>
    <scope>NUCLEOTIDE SEQUENCE [LARGE SCALE GENOMIC DNA]</scope>
    <source>
        <strain evidence="2 3">AUSMDU00012717</strain>
    </source>
</reference>
<keyword evidence="3" id="KW-1185">Reference proteome</keyword>
<keyword evidence="1" id="KW-0472">Membrane</keyword>